<evidence type="ECO:0000256" key="1">
    <source>
        <dbReference type="ARBA" id="ARBA00006484"/>
    </source>
</evidence>
<organism evidence="5 6">
    <name type="scientific">Dendrothele bispora (strain CBS 962.96)</name>
    <dbReference type="NCBI Taxonomy" id="1314807"/>
    <lineage>
        <taxon>Eukaryota</taxon>
        <taxon>Fungi</taxon>
        <taxon>Dikarya</taxon>
        <taxon>Basidiomycota</taxon>
        <taxon>Agaricomycotina</taxon>
        <taxon>Agaricomycetes</taxon>
        <taxon>Agaricomycetidae</taxon>
        <taxon>Agaricales</taxon>
        <taxon>Agaricales incertae sedis</taxon>
        <taxon>Dendrothele</taxon>
    </lineage>
</organism>
<dbReference type="Proteomes" id="UP000297245">
    <property type="component" value="Unassembled WGS sequence"/>
</dbReference>
<dbReference type="SUPFAM" id="SSF51735">
    <property type="entry name" value="NAD(P)-binding Rossmann-fold domains"/>
    <property type="match status" value="1"/>
</dbReference>
<proteinExistence type="inferred from homology"/>
<reference evidence="5 6" key="1">
    <citation type="journal article" date="2019" name="Nat. Ecol. Evol.">
        <title>Megaphylogeny resolves global patterns of mushroom evolution.</title>
        <authorList>
            <person name="Varga T."/>
            <person name="Krizsan K."/>
            <person name="Foldi C."/>
            <person name="Dima B."/>
            <person name="Sanchez-Garcia M."/>
            <person name="Sanchez-Ramirez S."/>
            <person name="Szollosi G.J."/>
            <person name="Szarkandi J.G."/>
            <person name="Papp V."/>
            <person name="Albert L."/>
            <person name="Andreopoulos W."/>
            <person name="Angelini C."/>
            <person name="Antonin V."/>
            <person name="Barry K.W."/>
            <person name="Bougher N.L."/>
            <person name="Buchanan P."/>
            <person name="Buyck B."/>
            <person name="Bense V."/>
            <person name="Catcheside P."/>
            <person name="Chovatia M."/>
            <person name="Cooper J."/>
            <person name="Damon W."/>
            <person name="Desjardin D."/>
            <person name="Finy P."/>
            <person name="Geml J."/>
            <person name="Haridas S."/>
            <person name="Hughes K."/>
            <person name="Justo A."/>
            <person name="Karasinski D."/>
            <person name="Kautmanova I."/>
            <person name="Kiss B."/>
            <person name="Kocsube S."/>
            <person name="Kotiranta H."/>
            <person name="LaButti K.M."/>
            <person name="Lechner B.E."/>
            <person name="Liimatainen K."/>
            <person name="Lipzen A."/>
            <person name="Lukacs Z."/>
            <person name="Mihaltcheva S."/>
            <person name="Morgado L.N."/>
            <person name="Niskanen T."/>
            <person name="Noordeloos M.E."/>
            <person name="Ohm R.A."/>
            <person name="Ortiz-Santana B."/>
            <person name="Ovrebo C."/>
            <person name="Racz N."/>
            <person name="Riley R."/>
            <person name="Savchenko A."/>
            <person name="Shiryaev A."/>
            <person name="Soop K."/>
            <person name="Spirin V."/>
            <person name="Szebenyi C."/>
            <person name="Tomsovsky M."/>
            <person name="Tulloss R.E."/>
            <person name="Uehling J."/>
            <person name="Grigoriev I.V."/>
            <person name="Vagvolgyi C."/>
            <person name="Papp T."/>
            <person name="Martin F.M."/>
            <person name="Miettinen O."/>
            <person name="Hibbett D.S."/>
            <person name="Nagy L.G."/>
        </authorList>
    </citation>
    <scope>NUCLEOTIDE SEQUENCE [LARGE SCALE GENOMIC DNA]</scope>
    <source>
        <strain evidence="5 6">CBS 962.96</strain>
    </source>
</reference>
<keyword evidence="2" id="KW-0521">NADP</keyword>
<dbReference type="InterPro" id="IPR036291">
    <property type="entry name" value="NAD(P)-bd_dom_sf"/>
</dbReference>
<accession>A0A4S8LBH6</accession>
<dbReference type="OrthoDB" id="2102561at2759"/>
<dbReference type="PANTHER" id="PTHR44169">
    <property type="entry name" value="NADPH-DEPENDENT 1-ACYLDIHYDROXYACETONE PHOSPHATE REDUCTASE"/>
    <property type="match status" value="1"/>
</dbReference>
<keyword evidence="6" id="KW-1185">Reference proteome</keyword>
<dbReference type="GO" id="GO:0005783">
    <property type="term" value="C:endoplasmic reticulum"/>
    <property type="evidence" value="ECO:0007669"/>
    <property type="project" value="TreeGrafter"/>
</dbReference>
<dbReference type="InterPro" id="IPR020904">
    <property type="entry name" value="Sc_DH/Rdtase_CS"/>
</dbReference>
<dbReference type="Pfam" id="PF00106">
    <property type="entry name" value="adh_short"/>
    <property type="match status" value="1"/>
</dbReference>
<dbReference type="EMBL" id="ML179518">
    <property type="protein sequence ID" value="THU86001.1"/>
    <property type="molecule type" value="Genomic_DNA"/>
</dbReference>
<dbReference type="PANTHER" id="PTHR44169:SF6">
    <property type="entry name" value="NADPH-DEPENDENT 1-ACYLDIHYDROXYACETONE PHOSPHATE REDUCTASE"/>
    <property type="match status" value="1"/>
</dbReference>
<dbReference type="GO" id="GO:0016491">
    <property type="term" value="F:oxidoreductase activity"/>
    <property type="evidence" value="ECO:0007669"/>
    <property type="project" value="UniProtKB-KW"/>
</dbReference>
<evidence type="ECO:0000313" key="6">
    <source>
        <dbReference type="Proteomes" id="UP000297245"/>
    </source>
</evidence>
<evidence type="ECO:0000256" key="4">
    <source>
        <dbReference type="RuleBase" id="RU000363"/>
    </source>
</evidence>
<dbReference type="AlphaFoldDB" id="A0A4S8LBH6"/>
<evidence type="ECO:0000256" key="3">
    <source>
        <dbReference type="ARBA" id="ARBA00023002"/>
    </source>
</evidence>
<evidence type="ECO:0000256" key="2">
    <source>
        <dbReference type="ARBA" id="ARBA00022857"/>
    </source>
</evidence>
<dbReference type="Gene3D" id="3.40.50.720">
    <property type="entry name" value="NAD(P)-binding Rossmann-like Domain"/>
    <property type="match status" value="1"/>
</dbReference>
<sequence>MSSSKPSQRIVFITGCTDGGIGAALALTLAKKGCIVYASSRSVSSMTGLTHDNIRKLAVDVTLDASIKSAVEEIYEKEGKLDVAIANAGIGLTKPLLDITIEQAKNLYETNVFGLMRTVHAVIPRMTQQQVTNPSANSKKSTSTWKPLFVVIGSIRAEMSSPWSGLYGSSKAAVRSYTETLQMECRPLGINVMLVNPGAITSNINQGTQATDYNLPENSLYKNYIPAIMHTMYISQSKRYGSMDSFEFAEKVSQKILSKNPPQLVRLGGSIGIMVLLQWLPRTWALGLIWRAMSGMKFTKT</sequence>
<name>A0A4S8LBH6_DENBC</name>
<dbReference type="PROSITE" id="PS00061">
    <property type="entry name" value="ADH_SHORT"/>
    <property type="match status" value="1"/>
</dbReference>
<evidence type="ECO:0000313" key="5">
    <source>
        <dbReference type="EMBL" id="THU86001.1"/>
    </source>
</evidence>
<dbReference type="CDD" id="cd05374">
    <property type="entry name" value="17beta-HSD-like_SDR_c"/>
    <property type="match status" value="1"/>
</dbReference>
<dbReference type="InterPro" id="IPR002347">
    <property type="entry name" value="SDR_fam"/>
</dbReference>
<protein>
    <submittedName>
        <fullName evidence="5">Oxidoreductase</fullName>
    </submittedName>
</protein>
<keyword evidence="3" id="KW-0560">Oxidoreductase</keyword>
<gene>
    <name evidence="5" type="ORF">K435DRAFT_684534</name>
</gene>
<comment type="similarity">
    <text evidence="1 4">Belongs to the short-chain dehydrogenases/reductases (SDR) family.</text>
</comment>
<dbReference type="PRINTS" id="PR00081">
    <property type="entry name" value="GDHRDH"/>
</dbReference>
<dbReference type="PRINTS" id="PR00080">
    <property type="entry name" value="SDRFAMILY"/>
</dbReference>